<dbReference type="GO" id="GO:0032218">
    <property type="term" value="P:riboflavin transport"/>
    <property type="evidence" value="ECO:0007669"/>
    <property type="project" value="TreeGrafter"/>
</dbReference>
<gene>
    <name evidence="6" type="ORF">RI543_002738</name>
</gene>
<dbReference type="Gene3D" id="1.20.1250.20">
    <property type="entry name" value="MFS general substrate transporter like domains"/>
    <property type="match status" value="3"/>
</dbReference>
<feature type="transmembrane region" description="Helical" evidence="4">
    <location>
        <begin position="171"/>
        <end position="194"/>
    </location>
</feature>
<evidence type="ECO:0000313" key="7">
    <source>
        <dbReference type="Proteomes" id="UP001306508"/>
    </source>
</evidence>
<dbReference type="Pfam" id="PF07690">
    <property type="entry name" value="MFS_1"/>
    <property type="match status" value="1"/>
</dbReference>
<dbReference type="AlphaFoldDB" id="A0AAN7ZSL1"/>
<organism evidence="6 7">
    <name type="scientific">Arxiozyma heterogenica</name>
    <dbReference type="NCBI Taxonomy" id="278026"/>
    <lineage>
        <taxon>Eukaryota</taxon>
        <taxon>Fungi</taxon>
        <taxon>Dikarya</taxon>
        <taxon>Ascomycota</taxon>
        <taxon>Saccharomycotina</taxon>
        <taxon>Saccharomycetes</taxon>
        <taxon>Saccharomycetales</taxon>
        <taxon>Saccharomycetaceae</taxon>
        <taxon>Arxiozyma</taxon>
    </lineage>
</organism>
<feature type="transmembrane region" description="Helical" evidence="4">
    <location>
        <begin position="357"/>
        <end position="380"/>
    </location>
</feature>
<dbReference type="PANTHER" id="PTHR11360:SF177">
    <property type="entry name" value="RIBOFLAVIN TRANSPORTER MCH5"/>
    <property type="match status" value="1"/>
</dbReference>
<dbReference type="PANTHER" id="PTHR11360">
    <property type="entry name" value="MONOCARBOXYLATE TRANSPORTER"/>
    <property type="match status" value="1"/>
</dbReference>
<sequence length="546" mass="60193">MVSNNFIGNSINGPIQDSSSYTETSSTKTTLANLELNSPKLHTVDSVASSLSSESYLTDTEPAETYIIGSANKGIEKNHGDITRETTREYDNDSSSDLKENSDTDSKTEKESKYFYDDADDDDYPEGGLKAWTVVFGCFLGLIACFGLLNTTGVIENYLQNHQLIDENSSSIGWVFSLFLFITFASCIFSGTYFDRNGFRDPMILGSILLVGGLFATANSTKLWHFILSFSIVAGFGNGVVLSPLVSCPAHYFKRKRGTASALATVGGSVGGGLFPLLLRKLFSLESKKDPYYGFVWGIRTLAFIFLVLLALSLCLVKERLPHVEVDRSTTKPRWKYIIRVYVIESFDAKAFCDLRYAFCVIGTCFGELSLCSVITYYGAYAVSKGISQADSYMLIMVINLTGIPGRWVPGALSDSFGRFNVAIGTLVGLGIIMLVGWLPFCNDLNSLYVISALYGFFSGSIFSLLPVCCGQISRTEDFGKHYSTMYFCVSFVTLVGVPITGAIIGNKTDANYQHYKIFCAVTTLFSAFCFFISRYFAVGLRWKKF</sequence>
<accession>A0AAN7ZSL1</accession>
<name>A0AAN7ZSL1_9SACH</name>
<feature type="transmembrane region" description="Helical" evidence="4">
    <location>
        <begin position="485"/>
        <end position="504"/>
    </location>
</feature>
<feature type="domain" description="Major facilitator superfamily (MFS) profile" evidence="5">
    <location>
        <begin position="133"/>
        <end position="538"/>
    </location>
</feature>
<dbReference type="InterPro" id="IPR036259">
    <property type="entry name" value="MFS_trans_sf"/>
</dbReference>
<feature type="transmembrane region" description="Helical" evidence="4">
    <location>
        <begin position="422"/>
        <end position="441"/>
    </location>
</feature>
<evidence type="ECO:0000259" key="5">
    <source>
        <dbReference type="PROSITE" id="PS50850"/>
    </source>
</evidence>
<comment type="similarity">
    <text evidence="2">Belongs to the major facilitator superfamily. Monocarboxylate porter (TC 2.A.1.13) family.</text>
</comment>
<keyword evidence="4" id="KW-0812">Transmembrane</keyword>
<evidence type="ECO:0000256" key="2">
    <source>
        <dbReference type="ARBA" id="ARBA00006727"/>
    </source>
</evidence>
<dbReference type="InterPro" id="IPR020846">
    <property type="entry name" value="MFS_dom"/>
</dbReference>
<proteinExistence type="inferred from homology"/>
<dbReference type="GO" id="GO:0022857">
    <property type="term" value="F:transmembrane transporter activity"/>
    <property type="evidence" value="ECO:0007669"/>
    <property type="project" value="InterPro"/>
</dbReference>
<dbReference type="GO" id="GO:0016020">
    <property type="term" value="C:membrane"/>
    <property type="evidence" value="ECO:0007669"/>
    <property type="project" value="UniProtKB-SubCell"/>
</dbReference>
<dbReference type="InterPro" id="IPR011701">
    <property type="entry name" value="MFS"/>
</dbReference>
<evidence type="ECO:0000313" key="6">
    <source>
        <dbReference type="EMBL" id="KAK5780194.1"/>
    </source>
</evidence>
<feature type="compositionally biased region" description="Polar residues" evidence="3">
    <location>
        <begin position="1"/>
        <end position="17"/>
    </location>
</feature>
<feature type="transmembrane region" description="Helical" evidence="4">
    <location>
        <begin position="224"/>
        <end position="246"/>
    </location>
</feature>
<dbReference type="EMBL" id="JAWIZZ010000045">
    <property type="protein sequence ID" value="KAK5780194.1"/>
    <property type="molecule type" value="Genomic_DNA"/>
</dbReference>
<feature type="region of interest" description="Disordered" evidence="3">
    <location>
        <begin position="1"/>
        <end position="26"/>
    </location>
</feature>
<keyword evidence="4" id="KW-0472">Membrane</keyword>
<feature type="transmembrane region" description="Helical" evidence="4">
    <location>
        <begin position="447"/>
        <end position="473"/>
    </location>
</feature>
<evidence type="ECO:0000256" key="1">
    <source>
        <dbReference type="ARBA" id="ARBA00004141"/>
    </source>
</evidence>
<feature type="region of interest" description="Disordered" evidence="3">
    <location>
        <begin position="77"/>
        <end position="110"/>
    </location>
</feature>
<keyword evidence="7" id="KW-1185">Reference proteome</keyword>
<feature type="transmembrane region" description="Helical" evidence="4">
    <location>
        <begin position="131"/>
        <end position="151"/>
    </location>
</feature>
<feature type="transmembrane region" description="Helical" evidence="4">
    <location>
        <begin position="291"/>
        <end position="317"/>
    </location>
</feature>
<dbReference type="Proteomes" id="UP001306508">
    <property type="component" value="Unassembled WGS sequence"/>
</dbReference>
<comment type="subcellular location">
    <subcellularLocation>
        <location evidence="1">Membrane</location>
        <topology evidence="1">Multi-pass membrane protein</topology>
    </subcellularLocation>
</comment>
<protein>
    <recommendedName>
        <fullName evidence="5">Major facilitator superfamily (MFS) profile domain-containing protein</fullName>
    </recommendedName>
</protein>
<feature type="transmembrane region" description="Helical" evidence="4">
    <location>
        <begin position="258"/>
        <end position="279"/>
    </location>
</feature>
<keyword evidence="4" id="KW-1133">Transmembrane helix</keyword>
<evidence type="ECO:0000256" key="4">
    <source>
        <dbReference type="SAM" id="Phobius"/>
    </source>
</evidence>
<dbReference type="InterPro" id="IPR050327">
    <property type="entry name" value="Proton-linked_MCT"/>
</dbReference>
<comment type="caution">
    <text evidence="6">The sequence shown here is derived from an EMBL/GenBank/DDBJ whole genome shotgun (WGS) entry which is preliminary data.</text>
</comment>
<dbReference type="CDD" id="cd17352">
    <property type="entry name" value="MFS_MCT_SLC16"/>
    <property type="match status" value="1"/>
</dbReference>
<reference evidence="7" key="1">
    <citation type="submission" date="2023-07" db="EMBL/GenBank/DDBJ databases">
        <title>A draft genome of Kazachstania heterogenica Y-27499.</title>
        <authorList>
            <person name="Donic C."/>
            <person name="Kralova J.S."/>
            <person name="Fidel L."/>
            <person name="Ben-Dor S."/>
            <person name="Jung S."/>
        </authorList>
    </citation>
    <scope>NUCLEOTIDE SEQUENCE [LARGE SCALE GENOMIC DNA]</scope>
    <source>
        <strain evidence="7">Y27499</strain>
    </source>
</reference>
<dbReference type="SUPFAM" id="SSF103473">
    <property type="entry name" value="MFS general substrate transporter"/>
    <property type="match status" value="1"/>
</dbReference>
<evidence type="ECO:0000256" key="3">
    <source>
        <dbReference type="SAM" id="MobiDB-lite"/>
    </source>
</evidence>
<feature type="transmembrane region" description="Helical" evidence="4">
    <location>
        <begin position="516"/>
        <end position="538"/>
    </location>
</feature>
<feature type="transmembrane region" description="Helical" evidence="4">
    <location>
        <begin position="201"/>
        <end position="218"/>
    </location>
</feature>
<dbReference type="PROSITE" id="PS50850">
    <property type="entry name" value="MFS"/>
    <property type="match status" value="1"/>
</dbReference>